<dbReference type="PROSITE" id="PS00211">
    <property type="entry name" value="ABC_TRANSPORTER_1"/>
    <property type="match status" value="2"/>
</dbReference>
<dbReference type="InterPro" id="IPR017871">
    <property type="entry name" value="ABC_transporter-like_CS"/>
</dbReference>
<feature type="compositionally biased region" description="Basic and acidic residues" evidence="4">
    <location>
        <begin position="629"/>
        <end position="639"/>
    </location>
</feature>
<evidence type="ECO:0000259" key="5">
    <source>
        <dbReference type="PROSITE" id="PS50893"/>
    </source>
</evidence>
<dbReference type="GO" id="GO:0005524">
    <property type="term" value="F:ATP binding"/>
    <property type="evidence" value="ECO:0007669"/>
    <property type="project" value="UniProtKB-KW"/>
</dbReference>
<dbReference type="SUPFAM" id="SSF52540">
    <property type="entry name" value="P-loop containing nucleoside triphosphate hydrolases"/>
    <property type="match status" value="2"/>
</dbReference>
<protein>
    <submittedName>
        <fullName evidence="6">ABC-F family ATP-binding cassette domain-containing protein</fullName>
    </submittedName>
</protein>
<sequence length="668" mass="76822">MLLEIRDGSACRNGTPVLSHFSFEIRGTEKIAVTGRNGAGKTTLLKVLAGEIELEKNEKNPDSGMTQARTFSLGMLNQQAADQPEKTVEELVQQALLSGRPAEYRFSPEYYEEEQRYHRMLTNFGFPLSARTKKLKEFSGGEQTKLMLIRLLLLQPDVLILDEPTNHLDLDSVEWLENYIRNYKKAVVMVSHDRYFLDRTADVVWEAAGQKLVRYPGNYSAFVKEKAAAYERKLKKYRQQQEEIEREKELIARFKNRPRKAAFARNRKKLLERMKPAEKPDPDDAVIHFGEILPARRGGRWVYECEHLETGYDRGKPLQEISFRIRRGQKIGILGPNGSGKSTFLRTIAGKLPPLSGSQRMGEHTDAAYFDQMSADIRDACSVLEWFHDRYPALHEKEIREILAGYLFRGKDLGKRVCDLSGGEKARLVLASLLQSGPNFLILDEPTNYMDIPAKETMESVFRCYRGTILFVSHDRYFLDRVADSLLIFEKGNKEVRYYPFGYTHYRESRRKAADGQDAAAVRTAENQRLIEELRAVPKAERFRLREISTEEAELDWRFGLNKREREKAEKDYRDACAALEEIRCLRLKEFAENVGISERAESRAGGSSCRTYAEAGDGRQELSAVTAEKPEKPETAEEKTVRTCARWTRTCLDWYEIWLDTPDGQKT</sequence>
<feature type="region of interest" description="Disordered" evidence="4">
    <location>
        <begin position="607"/>
        <end position="639"/>
    </location>
</feature>
<evidence type="ECO:0000313" key="6">
    <source>
        <dbReference type="EMBL" id="MST82167.1"/>
    </source>
</evidence>
<keyword evidence="7" id="KW-1185">Reference proteome</keyword>
<proteinExistence type="predicted"/>
<gene>
    <name evidence="6" type="ORF">FYJ60_07550</name>
</gene>
<feature type="domain" description="ABC transporter" evidence="5">
    <location>
        <begin position="3"/>
        <end position="234"/>
    </location>
</feature>
<dbReference type="InterPro" id="IPR003593">
    <property type="entry name" value="AAA+_ATPase"/>
</dbReference>
<dbReference type="InterPro" id="IPR003439">
    <property type="entry name" value="ABC_transporter-like_ATP-bd"/>
</dbReference>
<dbReference type="RefSeq" id="WP_154458067.1">
    <property type="nucleotide sequence ID" value="NZ_VUMV01000004.1"/>
</dbReference>
<dbReference type="PANTHER" id="PTHR42855:SF2">
    <property type="entry name" value="DRUG RESISTANCE ABC TRANSPORTER,ATP-BINDING PROTEIN"/>
    <property type="match status" value="1"/>
</dbReference>
<reference evidence="6 7" key="1">
    <citation type="submission" date="2019-08" db="EMBL/GenBank/DDBJ databases">
        <title>In-depth cultivation of the pig gut microbiome towards novel bacterial diversity and tailored functional studies.</title>
        <authorList>
            <person name="Wylensek D."/>
            <person name="Hitch T.C.A."/>
            <person name="Clavel T."/>
        </authorList>
    </citation>
    <scope>NUCLEOTIDE SEQUENCE [LARGE SCALE GENOMIC DNA]</scope>
    <source>
        <strain evidence="6 7">Oil+RF-744-WCA-WT-13</strain>
    </source>
</reference>
<dbReference type="AlphaFoldDB" id="A0A7X2P8G5"/>
<dbReference type="CDD" id="cd03221">
    <property type="entry name" value="ABCF_EF-3"/>
    <property type="match status" value="2"/>
</dbReference>
<name>A0A7X2P8G5_9FIRM</name>
<evidence type="ECO:0000256" key="4">
    <source>
        <dbReference type="SAM" id="MobiDB-lite"/>
    </source>
</evidence>
<dbReference type="Pfam" id="PF12848">
    <property type="entry name" value="ABC_tran_Xtn"/>
    <property type="match status" value="1"/>
</dbReference>
<dbReference type="GO" id="GO:0016887">
    <property type="term" value="F:ATP hydrolysis activity"/>
    <property type="evidence" value="ECO:0007669"/>
    <property type="project" value="InterPro"/>
</dbReference>
<keyword evidence="1" id="KW-0547">Nucleotide-binding</keyword>
<dbReference type="InterPro" id="IPR051309">
    <property type="entry name" value="ABCF_ATPase"/>
</dbReference>
<feature type="coiled-coil region" evidence="3">
    <location>
        <begin position="220"/>
        <end position="257"/>
    </location>
</feature>
<dbReference type="PROSITE" id="PS50893">
    <property type="entry name" value="ABC_TRANSPORTER_2"/>
    <property type="match status" value="2"/>
</dbReference>
<accession>A0A7X2P8G5</accession>
<evidence type="ECO:0000313" key="7">
    <source>
        <dbReference type="Proteomes" id="UP000466864"/>
    </source>
</evidence>
<dbReference type="PANTHER" id="PTHR42855">
    <property type="entry name" value="ABC TRANSPORTER ATP-BINDING SUBUNIT"/>
    <property type="match status" value="1"/>
</dbReference>
<dbReference type="Proteomes" id="UP000466864">
    <property type="component" value="Unassembled WGS sequence"/>
</dbReference>
<feature type="domain" description="ABC transporter" evidence="5">
    <location>
        <begin position="303"/>
        <end position="516"/>
    </location>
</feature>
<dbReference type="InterPro" id="IPR027417">
    <property type="entry name" value="P-loop_NTPase"/>
</dbReference>
<dbReference type="Gene3D" id="3.40.50.300">
    <property type="entry name" value="P-loop containing nucleotide triphosphate hydrolases"/>
    <property type="match status" value="2"/>
</dbReference>
<evidence type="ECO:0000256" key="2">
    <source>
        <dbReference type="ARBA" id="ARBA00022840"/>
    </source>
</evidence>
<evidence type="ECO:0000256" key="3">
    <source>
        <dbReference type="SAM" id="Coils"/>
    </source>
</evidence>
<organism evidence="6 7">
    <name type="scientific">Bilifractor porci</name>
    <dbReference type="NCBI Taxonomy" id="2606636"/>
    <lineage>
        <taxon>Bacteria</taxon>
        <taxon>Bacillati</taxon>
        <taxon>Bacillota</taxon>
        <taxon>Clostridia</taxon>
        <taxon>Lachnospirales</taxon>
        <taxon>Lachnospiraceae</taxon>
        <taxon>Bilifractor</taxon>
    </lineage>
</organism>
<dbReference type="FunFam" id="3.40.50.300:FF:000011">
    <property type="entry name" value="Putative ABC transporter ATP-binding component"/>
    <property type="match status" value="1"/>
</dbReference>
<dbReference type="InterPro" id="IPR032781">
    <property type="entry name" value="ABC_tran_Xtn"/>
</dbReference>
<keyword evidence="3" id="KW-0175">Coiled coil</keyword>
<dbReference type="Pfam" id="PF00005">
    <property type="entry name" value="ABC_tran"/>
    <property type="match status" value="2"/>
</dbReference>
<keyword evidence="2 6" id="KW-0067">ATP-binding</keyword>
<comment type="caution">
    <text evidence="6">The sequence shown here is derived from an EMBL/GenBank/DDBJ whole genome shotgun (WGS) entry which is preliminary data.</text>
</comment>
<dbReference type="SMART" id="SM00382">
    <property type="entry name" value="AAA"/>
    <property type="match status" value="2"/>
</dbReference>
<evidence type="ECO:0000256" key="1">
    <source>
        <dbReference type="ARBA" id="ARBA00022741"/>
    </source>
</evidence>
<dbReference type="EMBL" id="VUMV01000004">
    <property type="protein sequence ID" value="MST82167.1"/>
    <property type="molecule type" value="Genomic_DNA"/>
</dbReference>